<proteinExistence type="predicted"/>
<evidence type="ECO:0000313" key="3">
    <source>
        <dbReference type="EMBL" id="CDR97495.1"/>
    </source>
</evidence>
<name>A0A061DEL6_BABBI</name>
<dbReference type="Proteomes" id="UP000033188">
    <property type="component" value="Chromosome 3"/>
</dbReference>
<evidence type="ECO:0000256" key="1">
    <source>
        <dbReference type="SAM" id="Coils"/>
    </source>
</evidence>
<keyword evidence="4" id="KW-1185">Reference proteome</keyword>
<feature type="coiled-coil region" evidence="1">
    <location>
        <begin position="369"/>
        <end position="396"/>
    </location>
</feature>
<protein>
    <recommendedName>
        <fullName evidence="5">C3H1-type domain-containing protein</fullName>
    </recommendedName>
</protein>
<reference evidence="4" key="1">
    <citation type="journal article" date="2014" name="Nucleic Acids Res.">
        <title>The evolutionary dynamics of variant antigen genes in Babesia reveal a history of genomic innovation underlying host-parasite interaction.</title>
        <authorList>
            <person name="Jackson A.P."/>
            <person name="Otto T.D."/>
            <person name="Darby A."/>
            <person name="Ramaprasad A."/>
            <person name="Xia D."/>
            <person name="Echaide I.E."/>
            <person name="Farber M."/>
            <person name="Gahlot S."/>
            <person name="Gamble J."/>
            <person name="Gupta D."/>
            <person name="Gupta Y."/>
            <person name="Jackson L."/>
            <person name="Malandrin L."/>
            <person name="Malas T.B."/>
            <person name="Moussa E."/>
            <person name="Nair M."/>
            <person name="Reid A.J."/>
            <person name="Sanders M."/>
            <person name="Sharma J."/>
            <person name="Tracey A."/>
            <person name="Quail M.A."/>
            <person name="Weir W."/>
            <person name="Wastling J.M."/>
            <person name="Hall N."/>
            <person name="Willadsen P."/>
            <person name="Lingelbach K."/>
            <person name="Shiels B."/>
            <person name="Tait A."/>
            <person name="Berriman M."/>
            <person name="Allred D.R."/>
            <person name="Pain A."/>
        </authorList>
    </citation>
    <scope>NUCLEOTIDE SEQUENCE [LARGE SCALE GENOMIC DNA]</scope>
    <source>
        <strain evidence="4">Bond</strain>
    </source>
</reference>
<evidence type="ECO:0008006" key="5">
    <source>
        <dbReference type="Google" id="ProtNLM"/>
    </source>
</evidence>
<dbReference type="KEGG" id="bbig:BBBOND_0313970"/>
<feature type="transmembrane region" description="Helical" evidence="2">
    <location>
        <begin position="1737"/>
        <end position="1760"/>
    </location>
</feature>
<dbReference type="VEuPathDB" id="PiroplasmaDB:BBBOND_0313970"/>
<dbReference type="RefSeq" id="XP_012769681.1">
    <property type="nucleotide sequence ID" value="XM_012914227.1"/>
</dbReference>
<accession>A0A061DEL6</accession>
<keyword evidence="2" id="KW-1133">Transmembrane helix</keyword>
<dbReference type="GeneID" id="24566036"/>
<dbReference type="EMBL" id="LK391709">
    <property type="protein sequence ID" value="CDR97495.1"/>
    <property type="molecule type" value="Genomic_DNA"/>
</dbReference>
<dbReference type="OrthoDB" id="75169at2759"/>
<organism evidence="3 4">
    <name type="scientific">Babesia bigemina</name>
    <dbReference type="NCBI Taxonomy" id="5866"/>
    <lineage>
        <taxon>Eukaryota</taxon>
        <taxon>Sar</taxon>
        <taxon>Alveolata</taxon>
        <taxon>Apicomplexa</taxon>
        <taxon>Aconoidasida</taxon>
        <taxon>Piroplasmida</taxon>
        <taxon>Babesiidae</taxon>
        <taxon>Babesia</taxon>
    </lineage>
</organism>
<sequence length="1799" mass="201163">MTSINHPNNLCLVTLPFPSSTSCHCPDHVPPRELDKKFDKIQNLKNTSNNNPTNILNNLCTGLETFLGFDSTSKGYTGKGIVYSDLDRLCDGVMGFLSGVLEGVKDDNNVHHYDTNNRSNDIHALIGTIYTCIGKGQKGLQTAVAEVVNWYGTYQNNVDMKTNYVTDRLTTIYTEHLTNPQKGFKKALESLKNANNTTANEVSAALHKCIKQAKKLESTTLENTIQSVKVVDRDLKKRLQEHFDKVEMFVRVFAASAQNNDLLDVLSKLDEALKQLPGHVETQIKTQGHNAVEEFKSTMEALHGEIATMKRGEFEALKVSVEKDLFEAFVDVRKGIDKLEENYGKVIVPGVEGILGQARELKETIIGEKEKFALQVKALSEQMAALQNIYRDITAEVPKDFDAYNSRGGDWGVNQSHEIDALIQQIETNVKTHIREMLGDISSDVKSILNGDAEDDNEEDGLEGMKRKVHGYVQKFDENGFQIVVQSWIEHTLENNEVVKKKIAKWIGTYSMDYFKPGIIDTSTKAILKGQCNKIAIAITKRLQNLIGNAFQPVKIVDQADIVGNVSKVHSCINTFAERLNERIETENFDDTSNAFISSIAEAIEFEAVNPLRGPPLRSPLTVAIQFILTGLVSAASKAAKELYNFALQTGSSKLNFATNAKNAWVMATALDDDLEKAIKKAQGIQEEDHGNTILAQVTAIKEKATFGEFNKKLATVLHEACIKGLGKAQSKVSSMVSERFEPIRKVFAELLDESESTITSLGAFKGMSKLKGDAEQLCEKIAMFLSDTVGKTDRDTEAKSGTLYRELNDLLTHVKELGRKFNDVKKKCRAVDETLTQWTSKAAEQLSSAKLKANHAINKVANEMKNKITDDLHAVIQKVQNVYQRTMETKLEELKSDVDAQFDKIRIVINDDLESGVKGLLRKLHTNCERIVANDVSVEALSSAFQTVIGPLKDHVDIEVKRLNKESNDKSNPVKHHNAKYADELNQVYRVLRDLLNHITTKKGYDYLFPRLLDELMNAVNRLTPQDFADPNTAILDGIRVGLVGFVNEMRKVYINMYDGATPIDKWETEDPKKKKKEANKDAAENMILTKDGRNGARICVTIMYMIYQQLHELYYFGGKKWKDHKIQGEADRIELERHLRRVGYDVSNLITKDGTGWNVAVRLAKGFVRHNEFNKYPTEFKSLDASMGFAKNHGGLLTQIFEHLETYNAVSHMVLQPKPRSPCNAYEMCIWLTGLPYRPVYDAMLHDVLPSLLENPDKQAKDDDGLEIPLVDSGIEPVTAYPHDITYDGLVTSLHEMCSKSYDVLACIVGTGDAATYYACQYCDNSFNLRYPSDPASCLDMLLDILRRLLPALRFLSTQCSLDAEHGGWQQCEYGKVVPSGKSRCKDHSSDEATCQPKCKANTKANCQPTSPLQSYLNDCLPGHLPHQLADIGCKSKCTTCPAGKPGMPCVTPLGFRAFSGSTKTGKAICDILEDLLKNNVASLLSCLLPRPPSTLAEHFGFALSVVKGWKLGVSADKKGMQSHIESSIDKVSISLYSKPNELTDALSKIYGISQKRNDHSHRVAEPADLSTLSMDQSCMLANEDNVHCGPYLQILCSDSYCYLAKKHSDLYLSWAVDLPWSLYSYLKSLFDSYSSISCQDWGCSRCVDGISCRPGKHGDGYSCRCRSLVRCRGVLSTLYNYGFTFGDAKKLLSDTERRYCRNLYAQLQNVLKSQHFTKLFEECDNFIWTIREPFTYLVLALWSLSLFYLICVMVGRLDVLHIRSHLRIPSSHKITAQSLLAAAQVGRLAKISYLQP</sequence>
<keyword evidence="2" id="KW-0472">Membrane</keyword>
<keyword evidence="2" id="KW-0812">Transmembrane</keyword>
<evidence type="ECO:0000256" key="2">
    <source>
        <dbReference type="SAM" id="Phobius"/>
    </source>
</evidence>
<keyword evidence="1" id="KW-0175">Coiled coil</keyword>
<evidence type="ECO:0000313" key="4">
    <source>
        <dbReference type="Proteomes" id="UP000033188"/>
    </source>
</evidence>
<gene>
    <name evidence="3" type="ORF">BBBOND_0313970</name>
</gene>